<evidence type="ECO:0000256" key="6">
    <source>
        <dbReference type="SAM" id="Phobius"/>
    </source>
</evidence>
<evidence type="ECO:0000259" key="7">
    <source>
        <dbReference type="Pfam" id="PF10277"/>
    </source>
</evidence>
<feature type="transmembrane region" description="Helical" evidence="6">
    <location>
        <begin position="178"/>
        <end position="206"/>
    </location>
</feature>
<keyword evidence="4 6" id="KW-1133">Transmembrane helix</keyword>
<keyword evidence="3 6" id="KW-0812">Transmembrane</keyword>
<feature type="domain" description="CWH43-like N-terminal" evidence="7">
    <location>
        <begin position="29"/>
        <end position="255"/>
    </location>
</feature>
<accession>A0A1B6MU23</accession>
<feature type="non-terminal residue" evidence="8">
    <location>
        <position position="1"/>
    </location>
</feature>
<feature type="transmembrane region" description="Helical" evidence="6">
    <location>
        <begin position="29"/>
        <end position="50"/>
    </location>
</feature>
<feature type="transmembrane region" description="Helical" evidence="6">
    <location>
        <begin position="144"/>
        <end position="166"/>
    </location>
</feature>
<organism evidence="8">
    <name type="scientific">Graphocephala atropunctata</name>
    <dbReference type="NCBI Taxonomy" id="36148"/>
    <lineage>
        <taxon>Eukaryota</taxon>
        <taxon>Metazoa</taxon>
        <taxon>Ecdysozoa</taxon>
        <taxon>Arthropoda</taxon>
        <taxon>Hexapoda</taxon>
        <taxon>Insecta</taxon>
        <taxon>Pterygota</taxon>
        <taxon>Neoptera</taxon>
        <taxon>Paraneoptera</taxon>
        <taxon>Hemiptera</taxon>
        <taxon>Auchenorrhyncha</taxon>
        <taxon>Membracoidea</taxon>
        <taxon>Cicadellidae</taxon>
        <taxon>Cicadellinae</taxon>
        <taxon>Cicadellini</taxon>
        <taxon>Graphocephala</taxon>
    </lineage>
</organism>
<dbReference type="GO" id="GO:0012505">
    <property type="term" value="C:endomembrane system"/>
    <property type="evidence" value="ECO:0007669"/>
    <property type="project" value="UniProtKB-SubCell"/>
</dbReference>
<protein>
    <recommendedName>
        <fullName evidence="7">CWH43-like N-terminal domain-containing protein</fullName>
    </recommendedName>
</protein>
<feature type="transmembrane region" description="Helical" evidence="6">
    <location>
        <begin position="74"/>
        <end position="92"/>
    </location>
</feature>
<comment type="subcellular location">
    <subcellularLocation>
        <location evidence="1">Endomembrane system</location>
        <topology evidence="1">Multi-pass membrane protein</topology>
    </subcellularLocation>
</comment>
<keyword evidence="5 6" id="KW-0472">Membrane</keyword>
<reference evidence="8" key="1">
    <citation type="submission" date="2015-11" db="EMBL/GenBank/DDBJ databases">
        <title>De novo transcriptome assembly of four potential Pierce s Disease insect vectors from Arizona vineyards.</title>
        <authorList>
            <person name="Tassone E.E."/>
        </authorList>
    </citation>
    <scope>NUCLEOTIDE SEQUENCE</scope>
</reference>
<evidence type="ECO:0000256" key="5">
    <source>
        <dbReference type="ARBA" id="ARBA00023136"/>
    </source>
</evidence>
<dbReference type="InterPro" id="IPR050911">
    <property type="entry name" value="DRAM/TMEM150_Autophagy_Mod"/>
</dbReference>
<feature type="transmembrane region" description="Helical" evidence="6">
    <location>
        <begin position="112"/>
        <end position="132"/>
    </location>
</feature>
<dbReference type="EMBL" id="GEBQ01000564">
    <property type="protein sequence ID" value="JAT39413.1"/>
    <property type="molecule type" value="Transcribed_RNA"/>
</dbReference>
<evidence type="ECO:0000256" key="1">
    <source>
        <dbReference type="ARBA" id="ARBA00004127"/>
    </source>
</evidence>
<feature type="transmembrane region" description="Helical" evidence="6">
    <location>
        <begin position="226"/>
        <end position="251"/>
    </location>
</feature>
<dbReference type="PANTHER" id="PTHR21324">
    <property type="entry name" value="FASTING-INDUCIBLE INTEGRAL MEMBRANE PROTEIN TM6P1-RELATED"/>
    <property type="match status" value="1"/>
</dbReference>
<evidence type="ECO:0000313" key="8">
    <source>
        <dbReference type="EMBL" id="JAT39413.1"/>
    </source>
</evidence>
<comment type="similarity">
    <text evidence="2">Belongs to the DRAM/TMEM150 family.</text>
</comment>
<name>A0A1B6MU23_9HEMI</name>
<evidence type="ECO:0000256" key="3">
    <source>
        <dbReference type="ARBA" id="ARBA00022692"/>
    </source>
</evidence>
<sequence length="274" mass="30843">ATVSNRRHVSYQPTQPVRSMAVRSKPAHLAPAGFFIIFPLSFILTFFVALKHRHVDLIIPYISDTGDRPPESCVFAMLVTICCAIMALSIYVRHLQINQHLSDEKTDRSRALWNNISSGFGAASASGMLLVANFQEDNDYPVHYTGAALCIWGGSIYFVFQTFISYLMREHLTSMYLLYLRVVLSTLAVLFNMIGMVSTVAAIKHAPKGMPQKTTVSDWSPSDPFWLVHVLSVISEWTLAFLLSVIVLTFVPELRRMKVVFPRLKIANISQEDE</sequence>
<dbReference type="PANTHER" id="PTHR21324:SF2">
    <property type="entry name" value="EG:22E5.9 PROTEIN"/>
    <property type="match status" value="1"/>
</dbReference>
<gene>
    <name evidence="8" type="ORF">g.836</name>
</gene>
<dbReference type="Pfam" id="PF10277">
    <property type="entry name" value="Frag1"/>
    <property type="match status" value="1"/>
</dbReference>
<proteinExistence type="inferred from homology"/>
<dbReference type="AlphaFoldDB" id="A0A1B6MU23"/>
<evidence type="ECO:0000256" key="2">
    <source>
        <dbReference type="ARBA" id="ARBA00006565"/>
    </source>
</evidence>
<evidence type="ECO:0000256" key="4">
    <source>
        <dbReference type="ARBA" id="ARBA00022989"/>
    </source>
</evidence>
<dbReference type="InterPro" id="IPR019402">
    <property type="entry name" value="CWH43_N"/>
</dbReference>